<reference evidence="1" key="2">
    <citation type="journal article" date="2020" name="Nat. Commun.">
        <title>Large-scale genome sequencing of mycorrhizal fungi provides insights into the early evolution of symbiotic traits.</title>
        <authorList>
            <person name="Miyauchi S."/>
            <person name="Kiss E."/>
            <person name="Kuo A."/>
            <person name="Drula E."/>
            <person name="Kohler A."/>
            <person name="Sanchez-Garcia M."/>
            <person name="Morin E."/>
            <person name="Andreopoulos B."/>
            <person name="Barry K.W."/>
            <person name="Bonito G."/>
            <person name="Buee M."/>
            <person name="Carver A."/>
            <person name="Chen C."/>
            <person name="Cichocki N."/>
            <person name="Clum A."/>
            <person name="Culley D."/>
            <person name="Crous P.W."/>
            <person name="Fauchery L."/>
            <person name="Girlanda M."/>
            <person name="Hayes R.D."/>
            <person name="Keri Z."/>
            <person name="LaButti K."/>
            <person name="Lipzen A."/>
            <person name="Lombard V."/>
            <person name="Magnuson J."/>
            <person name="Maillard F."/>
            <person name="Murat C."/>
            <person name="Nolan M."/>
            <person name="Ohm R.A."/>
            <person name="Pangilinan J."/>
            <person name="Pereira M.F."/>
            <person name="Perotto S."/>
            <person name="Peter M."/>
            <person name="Pfister S."/>
            <person name="Riley R."/>
            <person name="Sitrit Y."/>
            <person name="Stielow J.B."/>
            <person name="Szollosi G."/>
            <person name="Zifcakova L."/>
            <person name="Stursova M."/>
            <person name="Spatafora J.W."/>
            <person name="Tedersoo L."/>
            <person name="Vaario L.M."/>
            <person name="Yamada A."/>
            <person name="Yan M."/>
            <person name="Wang P."/>
            <person name="Xu J."/>
            <person name="Bruns T."/>
            <person name="Baldrian P."/>
            <person name="Vilgalys R."/>
            <person name="Dunand C."/>
            <person name="Henrissat B."/>
            <person name="Grigoriev I.V."/>
            <person name="Hibbett D."/>
            <person name="Nagy L.G."/>
            <person name="Martin F.M."/>
        </authorList>
    </citation>
    <scope>NUCLEOTIDE SEQUENCE</scope>
    <source>
        <strain evidence="1">P2</strain>
    </source>
</reference>
<accession>A0ACB6ZV79</accession>
<name>A0ACB6ZV79_THEGA</name>
<evidence type="ECO:0000313" key="2">
    <source>
        <dbReference type="Proteomes" id="UP000886501"/>
    </source>
</evidence>
<dbReference type="EMBL" id="MU117964">
    <property type="protein sequence ID" value="KAF9653313.1"/>
    <property type="molecule type" value="Genomic_DNA"/>
</dbReference>
<comment type="caution">
    <text evidence="1">The sequence shown here is derived from an EMBL/GenBank/DDBJ whole genome shotgun (WGS) entry which is preliminary data.</text>
</comment>
<keyword evidence="2" id="KW-1185">Reference proteome</keyword>
<proteinExistence type="predicted"/>
<protein>
    <submittedName>
        <fullName evidence="1">Uncharacterized protein</fullName>
    </submittedName>
</protein>
<dbReference type="Proteomes" id="UP000886501">
    <property type="component" value="Unassembled WGS sequence"/>
</dbReference>
<reference evidence="1" key="1">
    <citation type="submission" date="2019-10" db="EMBL/GenBank/DDBJ databases">
        <authorList>
            <consortium name="DOE Joint Genome Institute"/>
            <person name="Kuo A."/>
            <person name="Miyauchi S."/>
            <person name="Kiss E."/>
            <person name="Drula E."/>
            <person name="Kohler A."/>
            <person name="Sanchez-Garcia M."/>
            <person name="Andreopoulos B."/>
            <person name="Barry K.W."/>
            <person name="Bonito G."/>
            <person name="Buee M."/>
            <person name="Carver A."/>
            <person name="Chen C."/>
            <person name="Cichocki N."/>
            <person name="Clum A."/>
            <person name="Culley D."/>
            <person name="Crous P.W."/>
            <person name="Fauchery L."/>
            <person name="Girlanda M."/>
            <person name="Hayes R."/>
            <person name="Keri Z."/>
            <person name="Labutti K."/>
            <person name="Lipzen A."/>
            <person name="Lombard V."/>
            <person name="Magnuson J."/>
            <person name="Maillard F."/>
            <person name="Morin E."/>
            <person name="Murat C."/>
            <person name="Nolan M."/>
            <person name="Ohm R."/>
            <person name="Pangilinan J."/>
            <person name="Pereira M."/>
            <person name="Perotto S."/>
            <person name="Peter M."/>
            <person name="Riley R."/>
            <person name="Sitrit Y."/>
            <person name="Stielow B."/>
            <person name="Szollosi G."/>
            <person name="Zifcakova L."/>
            <person name="Stursova M."/>
            <person name="Spatafora J.W."/>
            <person name="Tedersoo L."/>
            <person name="Vaario L.-M."/>
            <person name="Yamada A."/>
            <person name="Yan M."/>
            <person name="Wang P."/>
            <person name="Xu J."/>
            <person name="Bruns T."/>
            <person name="Baldrian P."/>
            <person name="Vilgalys R."/>
            <person name="Henrissat B."/>
            <person name="Grigoriev I.V."/>
            <person name="Hibbett D."/>
            <person name="Nagy L.G."/>
            <person name="Martin F.M."/>
        </authorList>
    </citation>
    <scope>NUCLEOTIDE SEQUENCE</scope>
    <source>
        <strain evidence="1">P2</strain>
    </source>
</reference>
<sequence>MDREVNIDSIRALEEQIKEHERTIIKLKRARNSLLNVSTLPPEVLGKIFRWNVTLKDDFDGLEEGSHNFLLVCRHWFEVASRTPELWSFWGNNLGDWEERYLRSSVGTPLDLVLDGLTYMFGSVSESQQMVLKDYAARDTIRRVHLQSDMHCLLTSIIFPLLSSRGGLRTNSLESFILCNEDQTPLDVSFFAHSCLPKLRRLKLAGCIISSWDHLTPRTTLLTTLELFFDDVSPYPTMPQLLSILASNPHLQKLTLNPRAIPNDGGGGSSSHVPLRHLQELRLEGGVEQVFGLLRRLEHPEKMGMLTLDLLYCSVADISQTIGPYLRNYLWCRGRSRNGLGLCLSSSSYITFSVGDATRLHPSTLISSRMTSFVSLSVGMNQALPEDGLEKLTLDLIAHTPREEIVYFRTCSSLEAVKDLGVQLPNLKALDLYRVPLSAAFPVLGRDGFHVYERFPSLQHLLLARPHLNVDSWIPLIVFLSYRASSGNQLDSLLVDGPCHMCSTITQRIRGFVRKFKIDDECLRSWCPFGNCL</sequence>
<evidence type="ECO:0000313" key="1">
    <source>
        <dbReference type="EMBL" id="KAF9653313.1"/>
    </source>
</evidence>
<gene>
    <name evidence="1" type="ORF">BDM02DRAFT_3107899</name>
</gene>
<organism evidence="1 2">
    <name type="scientific">Thelephora ganbajun</name>
    <name type="common">Ganba fungus</name>
    <dbReference type="NCBI Taxonomy" id="370292"/>
    <lineage>
        <taxon>Eukaryota</taxon>
        <taxon>Fungi</taxon>
        <taxon>Dikarya</taxon>
        <taxon>Basidiomycota</taxon>
        <taxon>Agaricomycotina</taxon>
        <taxon>Agaricomycetes</taxon>
        <taxon>Thelephorales</taxon>
        <taxon>Thelephoraceae</taxon>
        <taxon>Thelephora</taxon>
    </lineage>
</organism>